<evidence type="ECO:0000256" key="2">
    <source>
        <dbReference type="ARBA" id="ARBA00013855"/>
    </source>
</evidence>
<evidence type="ECO:0000256" key="1">
    <source>
        <dbReference type="ARBA" id="ARBA00009369"/>
    </source>
</evidence>
<dbReference type="PANTHER" id="PTHR34138">
    <property type="entry name" value="CELL SHAPE-DETERMINING PROTEIN MREC"/>
    <property type="match status" value="1"/>
</dbReference>
<keyword evidence="9" id="KW-1185">Reference proteome</keyword>
<dbReference type="PANTHER" id="PTHR34138:SF1">
    <property type="entry name" value="CELL SHAPE-DETERMINING PROTEIN MREC"/>
    <property type="match status" value="1"/>
</dbReference>
<dbReference type="InterPro" id="IPR042177">
    <property type="entry name" value="Cell/Rod_1"/>
</dbReference>
<dbReference type="Pfam" id="PF04085">
    <property type="entry name" value="MreC"/>
    <property type="match status" value="1"/>
</dbReference>
<evidence type="ECO:0000256" key="5">
    <source>
        <dbReference type="SAM" id="Coils"/>
    </source>
</evidence>
<protein>
    <recommendedName>
        <fullName evidence="2">Cell shape-determining protein MreC</fullName>
    </recommendedName>
    <alternativeName>
        <fullName evidence="4">Cell shape protein MreC</fullName>
    </alternativeName>
</protein>
<feature type="domain" description="Rod shape-determining protein MreC beta-barrel core" evidence="7">
    <location>
        <begin position="71"/>
        <end position="212"/>
    </location>
</feature>
<gene>
    <name evidence="8" type="ORF">DGI_0659</name>
</gene>
<dbReference type="Gene3D" id="2.40.10.350">
    <property type="entry name" value="Rod shape-determining protein MreC, domain 2"/>
    <property type="match status" value="1"/>
</dbReference>
<evidence type="ECO:0000259" key="7">
    <source>
        <dbReference type="Pfam" id="PF04085"/>
    </source>
</evidence>
<reference evidence="8 9" key="1">
    <citation type="journal article" date="2013" name="J. Bacteriol.">
        <title>Roles of HynAB and Ech, the only two hydrogenases found in the model sulfate reducer Desulfovibrio gigas.</title>
        <authorList>
            <person name="Morais-Silva F.O."/>
            <person name="Santos C.I."/>
            <person name="Rodrigues R."/>
            <person name="Pereira I.A."/>
            <person name="Rodrigues-Pousada C."/>
        </authorList>
    </citation>
    <scope>NUCLEOTIDE SEQUENCE [LARGE SCALE GENOMIC DNA]</scope>
    <source>
        <strain evidence="9">ATCC 19364 / DSM 1382 / NCIMB 9332 / VKM B-1759</strain>
    </source>
</reference>
<dbReference type="InterPro" id="IPR007221">
    <property type="entry name" value="MreC"/>
</dbReference>
<dbReference type="EMBL" id="CP006585">
    <property type="protein sequence ID" value="AGW12566.1"/>
    <property type="molecule type" value="Genomic_DNA"/>
</dbReference>
<evidence type="ECO:0000313" key="8">
    <source>
        <dbReference type="EMBL" id="AGW12566.1"/>
    </source>
</evidence>
<dbReference type="OrthoDB" id="9808025at2"/>
<dbReference type="NCBIfam" id="TIGR00219">
    <property type="entry name" value="mreC"/>
    <property type="match status" value="1"/>
</dbReference>
<name>T2G8Y0_MEGG1</name>
<sequence>MTTAWRRYVYLVGLSEENEVLKKEVHALSLELMTLREDAAESARLRTLLSFKPPPGWQPLGARVVAQRLGPHSALETLLVDQGGLDGVRENTPAITPQGVAGRVLRVSPSASTVLLLVDANSKIAVMGQESRAAGILEGRGVDQFMELSYVPLTSEVKEGERLVTSGLAGIFPKGVPVAEVVSVSRSDISLFQKVLARPYVDVTTLEELLLLMPDPDGLGTLPELSPTDTDENALENALIEALRAVNATNATIVPAKAVKGAKGAKPAAARNTTTENAAENTAAQ</sequence>
<evidence type="ECO:0000256" key="4">
    <source>
        <dbReference type="ARBA" id="ARBA00032089"/>
    </source>
</evidence>
<dbReference type="Gene3D" id="2.40.10.340">
    <property type="entry name" value="Rod shape-determining protein MreC, domain 1"/>
    <property type="match status" value="1"/>
</dbReference>
<evidence type="ECO:0000313" key="9">
    <source>
        <dbReference type="Proteomes" id="UP000016587"/>
    </source>
</evidence>
<dbReference type="RefSeq" id="WP_021759233.1">
    <property type="nucleotide sequence ID" value="NC_022444.1"/>
</dbReference>
<reference evidence="9" key="2">
    <citation type="submission" date="2013-07" db="EMBL/GenBank/DDBJ databases">
        <authorList>
            <person name="Morais-Silva F.O."/>
            <person name="Rezende A.M."/>
            <person name="Pimentel C."/>
            <person name="Resende D.M."/>
            <person name="Santos C.I."/>
            <person name="Clemente C."/>
            <person name="de Oliveira L.M."/>
            <person name="da Silva S.M."/>
            <person name="Costa D.A."/>
            <person name="Varela-Raposo A."/>
            <person name="Horacio E.C.A."/>
            <person name="Matos M."/>
            <person name="Flores O."/>
            <person name="Ruiz J.C."/>
            <person name="Rodrigues-Pousada C."/>
        </authorList>
    </citation>
    <scope>NUCLEOTIDE SEQUENCE [LARGE SCALE GENOMIC DNA]</scope>
    <source>
        <strain evidence="9">ATCC 19364 / DSM 1382 / NCIMB 9332 / VKM B-1759</strain>
    </source>
</reference>
<dbReference type="InterPro" id="IPR042175">
    <property type="entry name" value="Cell/Rod_MreC_2"/>
</dbReference>
<keyword evidence="3" id="KW-0133">Cell shape</keyword>
<dbReference type="InterPro" id="IPR055342">
    <property type="entry name" value="MreC_beta-barrel_core"/>
</dbReference>
<dbReference type="Proteomes" id="UP000016587">
    <property type="component" value="Chromosome"/>
</dbReference>
<comment type="similarity">
    <text evidence="1">Belongs to the MreC family.</text>
</comment>
<feature type="region of interest" description="Disordered" evidence="6">
    <location>
        <begin position="264"/>
        <end position="285"/>
    </location>
</feature>
<dbReference type="AlphaFoldDB" id="T2G8Y0"/>
<dbReference type="STRING" id="1121448.DGI_0659"/>
<evidence type="ECO:0000256" key="3">
    <source>
        <dbReference type="ARBA" id="ARBA00022960"/>
    </source>
</evidence>
<dbReference type="KEGG" id="dgg:DGI_0659"/>
<accession>T2G8Y0</accession>
<proteinExistence type="inferred from homology"/>
<evidence type="ECO:0000256" key="6">
    <source>
        <dbReference type="SAM" id="MobiDB-lite"/>
    </source>
</evidence>
<organism evidence="8 9">
    <name type="scientific">Megalodesulfovibrio gigas (strain ATCC 19364 / DSM 1382 / NCIMB 9332 / VKM B-1759)</name>
    <name type="common">Desulfovibrio gigas</name>
    <dbReference type="NCBI Taxonomy" id="1121448"/>
    <lineage>
        <taxon>Bacteria</taxon>
        <taxon>Pseudomonadati</taxon>
        <taxon>Thermodesulfobacteriota</taxon>
        <taxon>Desulfovibrionia</taxon>
        <taxon>Desulfovibrionales</taxon>
        <taxon>Desulfovibrionaceae</taxon>
        <taxon>Megalodesulfovibrio</taxon>
    </lineage>
</organism>
<keyword evidence="5" id="KW-0175">Coiled coil</keyword>
<dbReference type="GO" id="GO:0008360">
    <property type="term" value="P:regulation of cell shape"/>
    <property type="evidence" value="ECO:0007669"/>
    <property type="project" value="UniProtKB-KW"/>
</dbReference>
<feature type="coiled-coil region" evidence="5">
    <location>
        <begin position="11"/>
        <end position="38"/>
    </location>
</feature>
<dbReference type="HOGENOM" id="CLU_833499_0_0_7"/>
<dbReference type="eggNOG" id="COG1792">
    <property type="taxonomic scope" value="Bacteria"/>
</dbReference>
<dbReference type="PATRIC" id="fig|1121448.10.peg.664"/>
<dbReference type="GO" id="GO:0005886">
    <property type="term" value="C:plasma membrane"/>
    <property type="evidence" value="ECO:0007669"/>
    <property type="project" value="TreeGrafter"/>
</dbReference>